<dbReference type="SUPFAM" id="SSF48695">
    <property type="entry name" value="Multiheme cytochromes"/>
    <property type="match status" value="1"/>
</dbReference>
<protein>
    <recommendedName>
        <fullName evidence="2">Photosynthetic reaction center cytochrome c subunit</fullName>
    </recommendedName>
</protein>
<reference evidence="10 11" key="1">
    <citation type="submission" date="2016-10" db="EMBL/GenBank/DDBJ databases">
        <authorList>
            <person name="de Groot N.N."/>
        </authorList>
    </citation>
    <scope>NUCLEOTIDE SEQUENCE [LARGE SCALE GENOMIC DNA]</scope>
    <source>
        <strain evidence="10 11">CGMCC 1.10825</strain>
    </source>
</reference>
<dbReference type="InterPro" id="IPR036280">
    <property type="entry name" value="Multihaem_cyt_sf"/>
</dbReference>
<dbReference type="GO" id="GO:0030077">
    <property type="term" value="C:plasma membrane light-harvesting complex"/>
    <property type="evidence" value="ECO:0007669"/>
    <property type="project" value="InterPro"/>
</dbReference>
<dbReference type="GO" id="GO:0009055">
    <property type="term" value="F:electron transfer activity"/>
    <property type="evidence" value="ECO:0007669"/>
    <property type="project" value="InterPro"/>
</dbReference>
<evidence type="ECO:0000313" key="11">
    <source>
        <dbReference type="Proteomes" id="UP000199634"/>
    </source>
</evidence>
<evidence type="ECO:0000256" key="1">
    <source>
        <dbReference type="ARBA" id="ARBA00003196"/>
    </source>
</evidence>
<evidence type="ECO:0000256" key="3">
    <source>
        <dbReference type="ARBA" id="ARBA00022448"/>
    </source>
</evidence>
<keyword evidence="9" id="KW-1133">Transmembrane helix</keyword>
<keyword evidence="6" id="KW-0479">Metal-binding</keyword>
<evidence type="ECO:0000256" key="4">
    <source>
        <dbReference type="ARBA" id="ARBA00022531"/>
    </source>
</evidence>
<keyword evidence="8" id="KW-0408">Iron</keyword>
<evidence type="ECO:0000256" key="7">
    <source>
        <dbReference type="ARBA" id="ARBA00022982"/>
    </source>
</evidence>
<dbReference type="InterPro" id="IPR003158">
    <property type="entry name" value="Photosyn_RC_cyt_c-su"/>
</dbReference>
<dbReference type="GO" id="GO:0019684">
    <property type="term" value="P:photosynthesis, light reaction"/>
    <property type="evidence" value="ECO:0007669"/>
    <property type="project" value="InterPro"/>
</dbReference>
<accession>A0A1H6LPM9</accession>
<dbReference type="NCBIfam" id="NF033196">
    <property type="entry name" value="c_type_nonphoto"/>
    <property type="match status" value="1"/>
</dbReference>
<dbReference type="GO" id="GO:0005506">
    <property type="term" value="F:iron ion binding"/>
    <property type="evidence" value="ECO:0007669"/>
    <property type="project" value="InterPro"/>
</dbReference>
<comment type="function">
    <text evidence="1">The reaction center of purple bacteria contains a tightly bound cytochrome molecule which re-reduces the photo oxidized primary electron donor.</text>
</comment>
<dbReference type="Gene3D" id="1.10.468.10">
    <property type="entry name" value="Photosynthetic Reaction Center, subunit C, domain 2"/>
    <property type="match status" value="1"/>
</dbReference>
<gene>
    <name evidence="10" type="ORF">SAMN02927937_01928</name>
</gene>
<evidence type="ECO:0000256" key="8">
    <source>
        <dbReference type="ARBA" id="ARBA00023004"/>
    </source>
</evidence>
<keyword evidence="9" id="KW-0472">Membrane</keyword>
<keyword evidence="9" id="KW-0812">Transmembrane</keyword>
<name>A0A1H6LPM9_9FLAO</name>
<evidence type="ECO:0000256" key="9">
    <source>
        <dbReference type="SAM" id="Phobius"/>
    </source>
</evidence>
<organism evidence="10 11">
    <name type="scientific">Paenimyroides marinum</name>
    <dbReference type="NCBI Taxonomy" id="1159016"/>
    <lineage>
        <taxon>Bacteria</taxon>
        <taxon>Pseudomonadati</taxon>
        <taxon>Bacteroidota</taxon>
        <taxon>Flavobacteriia</taxon>
        <taxon>Flavobacteriales</taxon>
        <taxon>Flavobacteriaceae</taxon>
        <taxon>Paenimyroides</taxon>
    </lineage>
</organism>
<dbReference type="STRING" id="1159016.SAMN02927937_01928"/>
<dbReference type="RefSeq" id="WP_091099665.1">
    <property type="nucleotide sequence ID" value="NZ_FNXE01000026.1"/>
</dbReference>
<keyword evidence="4" id="KW-0602">Photosynthesis</keyword>
<dbReference type="GO" id="GO:0020037">
    <property type="term" value="F:heme binding"/>
    <property type="evidence" value="ECO:0007669"/>
    <property type="project" value="InterPro"/>
</dbReference>
<evidence type="ECO:0000256" key="2">
    <source>
        <dbReference type="ARBA" id="ARBA00015978"/>
    </source>
</evidence>
<dbReference type="AlphaFoldDB" id="A0A1H6LPM9"/>
<evidence type="ECO:0000313" key="10">
    <source>
        <dbReference type="EMBL" id="SEH88131.1"/>
    </source>
</evidence>
<keyword evidence="5" id="KW-0349">Heme</keyword>
<dbReference type="OrthoDB" id="951235at2"/>
<dbReference type="EMBL" id="FNXE01000026">
    <property type="protein sequence ID" value="SEH88131.1"/>
    <property type="molecule type" value="Genomic_DNA"/>
</dbReference>
<sequence>MKKNVIYICTFLLVGFILMSFNNHFKSESYQDVSEDGFKNLKILPKDISKDSLMSLMKGYNQALGVKCNHCHTMNKASDEKHEKEIARHMIKFTNALNANEFAPIGEKYKNAIECATCHRGSTKPMDDTRAFMSLKEEKK</sequence>
<evidence type="ECO:0000256" key="6">
    <source>
        <dbReference type="ARBA" id="ARBA00022723"/>
    </source>
</evidence>
<dbReference type="InterPro" id="IPR023119">
    <property type="entry name" value="Multihaem_cyt_PRC_cyt_su-like"/>
</dbReference>
<keyword evidence="11" id="KW-1185">Reference proteome</keyword>
<keyword evidence="7" id="KW-0249">Electron transport</keyword>
<evidence type="ECO:0000256" key="5">
    <source>
        <dbReference type="ARBA" id="ARBA00022617"/>
    </source>
</evidence>
<proteinExistence type="predicted"/>
<keyword evidence="3" id="KW-0813">Transport</keyword>
<feature type="transmembrane region" description="Helical" evidence="9">
    <location>
        <begin position="5"/>
        <end position="21"/>
    </location>
</feature>
<dbReference type="Pfam" id="PF02276">
    <property type="entry name" value="CytoC_RC"/>
    <property type="match status" value="1"/>
</dbReference>
<dbReference type="Proteomes" id="UP000199634">
    <property type="component" value="Unassembled WGS sequence"/>
</dbReference>